<dbReference type="GO" id="GO:0003849">
    <property type="term" value="F:3-deoxy-7-phosphoheptulonate synthase activity"/>
    <property type="evidence" value="ECO:0007669"/>
    <property type="project" value="UniProtKB-EC"/>
</dbReference>
<dbReference type="EC" id="2.5.1.54" evidence="2"/>
<name>A0A6J4T4F1_9ACTN</name>
<feature type="non-terminal residue" evidence="2">
    <location>
        <position position="342"/>
    </location>
</feature>
<reference evidence="2" key="1">
    <citation type="submission" date="2020-02" db="EMBL/GenBank/DDBJ databases">
        <authorList>
            <person name="Meier V. D."/>
        </authorList>
    </citation>
    <scope>NUCLEOTIDE SEQUENCE</scope>
    <source>
        <strain evidence="2">AVDCRST_MAG53</strain>
    </source>
</reference>
<feature type="compositionally biased region" description="Basic and acidic residues" evidence="1">
    <location>
        <begin position="81"/>
        <end position="107"/>
    </location>
</feature>
<organism evidence="2">
    <name type="scientific">uncultured Solirubrobacteraceae bacterium</name>
    <dbReference type="NCBI Taxonomy" id="1162706"/>
    <lineage>
        <taxon>Bacteria</taxon>
        <taxon>Bacillati</taxon>
        <taxon>Actinomycetota</taxon>
        <taxon>Thermoleophilia</taxon>
        <taxon>Solirubrobacterales</taxon>
        <taxon>Solirubrobacteraceae</taxon>
        <taxon>environmental samples</taxon>
    </lineage>
</organism>
<dbReference type="EMBL" id="CADCVR010000087">
    <property type="protein sequence ID" value="CAA9513488.1"/>
    <property type="molecule type" value="Genomic_DNA"/>
</dbReference>
<feature type="compositionally biased region" description="Basic and acidic residues" evidence="1">
    <location>
        <begin position="179"/>
        <end position="207"/>
    </location>
</feature>
<evidence type="ECO:0000313" key="2">
    <source>
        <dbReference type="EMBL" id="CAA9513488.1"/>
    </source>
</evidence>
<accession>A0A6J4T4F1</accession>
<protein>
    <submittedName>
        <fullName evidence="2">2-keto-3-deoxy-D-arabino-heptulosonate-7-phosphat e synthase I beta</fullName>
        <ecNumber evidence="2">2.5.1.54</ecNumber>
    </submittedName>
</protein>
<feature type="compositionally biased region" description="Basic residues" evidence="1">
    <location>
        <begin position="316"/>
        <end position="329"/>
    </location>
</feature>
<feature type="compositionally biased region" description="Basic residues" evidence="1">
    <location>
        <begin position="164"/>
        <end position="178"/>
    </location>
</feature>
<dbReference type="AlphaFoldDB" id="A0A6J4T4F1"/>
<sequence length="342" mass="38270">DRHEAGRRPRTRRPRDRPHRGGRGARAPLRRRGGDRDRRHRRPRAHLRPAARGRPRRRPGGPDHQALQARLQPVQARRALRVGDRRSEGRRRALRADRGPVHRREPRPAAARRRPGARGWRDDAARRRLQAAHQPVRVPRSRRRGAQTAAGGQGSHRAADRHGVHGRPRPRGGRRGRRHDPARCAEHAELHAADRDRALRRARDDQARVLLHPGGAADGRRVRPQGGQREGAALRARHPHLRDGLPLHAGPHRGSGAQGAVAPAGHRGSLARGGPPRPRRAAVPGRCRGRRRRHRRRGPSGARSRRLRRPAAAARRGVRRLRPQGRAGRRPGGQGAERGRSL</sequence>
<proteinExistence type="predicted"/>
<feature type="compositionally biased region" description="Basic residues" evidence="1">
    <location>
        <begin position="8"/>
        <end position="31"/>
    </location>
</feature>
<gene>
    <name evidence="2" type="ORF">AVDCRST_MAG53-2916</name>
</gene>
<feature type="region of interest" description="Disordered" evidence="1">
    <location>
        <begin position="1"/>
        <end position="342"/>
    </location>
</feature>
<keyword evidence="2" id="KW-0808">Transferase</keyword>
<feature type="compositionally biased region" description="Basic residues" evidence="1">
    <location>
        <begin position="287"/>
        <end position="309"/>
    </location>
</feature>
<feature type="non-terminal residue" evidence="2">
    <location>
        <position position="1"/>
    </location>
</feature>
<evidence type="ECO:0000256" key="1">
    <source>
        <dbReference type="SAM" id="MobiDB-lite"/>
    </source>
</evidence>
<feature type="compositionally biased region" description="Basic residues" evidence="1">
    <location>
        <begin position="38"/>
        <end position="59"/>
    </location>
</feature>